<comment type="caution">
    <text evidence="1">The sequence shown here is derived from an EMBL/GenBank/DDBJ whole genome shotgun (WGS) entry which is preliminary data.</text>
</comment>
<dbReference type="Proteomes" id="UP000826656">
    <property type="component" value="Unassembled WGS sequence"/>
</dbReference>
<gene>
    <name evidence="1" type="ORF">KY290_001773</name>
</gene>
<organism evidence="1 2">
    <name type="scientific">Solanum tuberosum</name>
    <name type="common">Potato</name>
    <dbReference type="NCBI Taxonomy" id="4113"/>
    <lineage>
        <taxon>Eukaryota</taxon>
        <taxon>Viridiplantae</taxon>
        <taxon>Streptophyta</taxon>
        <taxon>Embryophyta</taxon>
        <taxon>Tracheophyta</taxon>
        <taxon>Spermatophyta</taxon>
        <taxon>Magnoliopsida</taxon>
        <taxon>eudicotyledons</taxon>
        <taxon>Gunneridae</taxon>
        <taxon>Pentapetalae</taxon>
        <taxon>asterids</taxon>
        <taxon>lamiids</taxon>
        <taxon>Solanales</taxon>
        <taxon>Solanaceae</taxon>
        <taxon>Solanoideae</taxon>
        <taxon>Solaneae</taxon>
        <taxon>Solanum</taxon>
    </lineage>
</organism>
<sequence length="100" mass="11690">MNALNIVLDSWIKENKWRPKYETISNFLEYFVEEKDVDGDEDFYKFLKKVNCLSSDVYSSLLCTYAAANRTTDGMRLRIKEDGIEMSCELEELLKSVCPE</sequence>
<proteinExistence type="predicted"/>
<reference evidence="1 2" key="1">
    <citation type="journal article" date="2021" name="bioRxiv">
        <title>Chromosome-scale and haplotype-resolved genome assembly of a tetraploid potato cultivar.</title>
        <authorList>
            <person name="Sun H."/>
            <person name="Jiao W.-B."/>
            <person name="Krause K."/>
            <person name="Campoy J.A."/>
            <person name="Goel M."/>
            <person name="Folz-Donahue K."/>
            <person name="Kukat C."/>
            <person name="Huettel B."/>
            <person name="Schneeberger K."/>
        </authorList>
    </citation>
    <scope>NUCLEOTIDE SEQUENCE [LARGE SCALE GENOMIC DNA]</scope>
    <source>
        <strain evidence="1">SolTubOtavaFocal</strain>
        <tissue evidence="1">Leaves</tissue>
    </source>
</reference>
<name>A0ABQ7WQF7_SOLTU</name>
<evidence type="ECO:0000313" key="2">
    <source>
        <dbReference type="Proteomes" id="UP000826656"/>
    </source>
</evidence>
<accession>A0ABQ7WQF7</accession>
<protein>
    <submittedName>
        <fullName evidence="1">Uncharacterized protein</fullName>
    </submittedName>
</protein>
<evidence type="ECO:0000313" key="1">
    <source>
        <dbReference type="EMBL" id="KAH0782175.1"/>
    </source>
</evidence>
<dbReference type="EMBL" id="JAIVGD010000001">
    <property type="protein sequence ID" value="KAH0782175.1"/>
    <property type="molecule type" value="Genomic_DNA"/>
</dbReference>
<keyword evidence="2" id="KW-1185">Reference proteome</keyword>